<dbReference type="Proteomes" id="UP001497535">
    <property type="component" value="Unassembled WGS sequence"/>
</dbReference>
<accession>A0ACB0YME2</accession>
<organism evidence="1 2">
    <name type="scientific">Meloidogyne enterolobii</name>
    <name type="common">Root-knot nematode worm</name>
    <name type="synonym">Meloidogyne mayaguensis</name>
    <dbReference type="NCBI Taxonomy" id="390850"/>
    <lineage>
        <taxon>Eukaryota</taxon>
        <taxon>Metazoa</taxon>
        <taxon>Ecdysozoa</taxon>
        <taxon>Nematoda</taxon>
        <taxon>Chromadorea</taxon>
        <taxon>Rhabditida</taxon>
        <taxon>Tylenchina</taxon>
        <taxon>Tylenchomorpha</taxon>
        <taxon>Tylenchoidea</taxon>
        <taxon>Meloidogynidae</taxon>
        <taxon>Meloidogyninae</taxon>
        <taxon>Meloidogyne</taxon>
    </lineage>
</organism>
<comment type="caution">
    <text evidence="1">The sequence shown here is derived from an EMBL/GenBank/DDBJ whole genome shotgun (WGS) entry which is preliminary data.</text>
</comment>
<protein>
    <submittedName>
        <fullName evidence="1">Uncharacterized protein</fullName>
    </submittedName>
</protein>
<evidence type="ECO:0000313" key="2">
    <source>
        <dbReference type="Proteomes" id="UP001497535"/>
    </source>
</evidence>
<proteinExistence type="predicted"/>
<gene>
    <name evidence="1" type="ORF">MENTE1834_LOCUS14148</name>
</gene>
<sequence length="225" mass="26354">MLRIDFVKIKNKWSNFDNGYKCCDNKCINADNPIDNCIEGNGFGNLLDDENIKYVNCLKGCNKLVAICAENTFKKPQNCLNYSLFYFEIKCKFERKYYGKFMNIGLQKCGKNKYIRYRAKYSMIKNEKNEEFKLLQTLPWNEDDIFGCGLVYPSTNKLNEVFPYVFFTQNGKQIGKAILVMESNDLYSPYVLLKCCSIEANFGNDLENKPFKYDISEHLICDEFY</sequence>
<name>A0ACB0YME2_MELEN</name>
<evidence type="ECO:0000313" key="1">
    <source>
        <dbReference type="EMBL" id="CAK5053524.1"/>
    </source>
</evidence>
<reference evidence="1" key="1">
    <citation type="submission" date="2023-11" db="EMBL/GenBank/DDBJ databases">
        <authorList>
            <person name="Poullet M."/>
        </authorList>
    </citation>
    <scope>NUCLEOTIDE SEQUENCE</scope>
    <source>
        <strain evidence="1">E1834</strain>
    </source>
</reference>
<dbReference type="EMBL" id="CAVMJV010000015">
    <property type="protein sequence ID" value="CAK5053524.1"/>
    <property type="molecule type" value="Genomic_DNA"/>
</dbReference>
<keyword evidence="2" id="KW-1185">Reference proteome</keyword>